<dbReference type="AlphaFoldDB" id="N6TQP6"/>
<reference evidence="1" key="1">
    <citation type="journal article" date="2013" name="Genome Biol.">
        <title>Draft genome of the mountain pine beetle, Dendroctonus ponderosae Hopkins, a major forest pest.</title>
        <authorList>
            <person name="Keeling C.I."/>
            <person name="Yuen M.M."/>
            <person name="Liao N.Y."/>
            <person name="Docking T.R."/>
            <person name="Chan S.K."/>
            <person name="Taylor G.A."/>
            <person name="Palmquist D.L."/>
            <person name="Jackman S.D."/>
            <person name="Nguyen A."/>
            <person name="Li M."/>
            <person name="Henderson H."/>
            <person name="Janes J.K."/>
            <person name="Zhao Y."/>
            <person name="Pandoh P."/>
            <person name="Moore R."/>
            <person name="Sperling F.A."/>
            <person name="Huber D.P."/>
            <person name="Birol I."/>
            <person name="Jones S.J."/>
            <person name="Bohlmann J."/>
        </authorList>
    </citation>
    <scope>NUCLEOTIDE SEQUENCE</scope>
</reference>
<dbReference type="OrthoDB" id="329835at2759"/>
<dbReference type="HOGENOM" id="CLU_2433136_0_0_1"/>
<accession>N6TQP6</accession>
<name>N6TQP6_DENPD</name>
<feature type="non-terminal residue" evidence="1">
    <location>
        <position position="1"/>
    </location>
</feature>
<evidence type="ECO:0000313" key="1">
    <source>
        <dbReference type="EMBL" id="ENN80383.1"/>
    </source>
</evidence>
<gene>
    <name evidence="1" type="ORF">YQE_03192</name>
</gene>
<sequence>CGERDQDIFVPKTIQKVCIDQQLLPSEKIDLKVDYIYATKILSTEGLQLIGMEAVTLERETKKMYIDSVEYVPLNNSEYPVSIHASIEIGS</sequence>
<organism evidence="1">
    <name type="scientific">Dendroctonus ponderosae</name>
    <name type="common">Mountain pine beetle</name>
    <dbReference type="NCBI Taxonomy" id="77166"/>
    <lineage>
        <taxon>Eukaryota</taxon>
        <taxon>Metazoa</taxon>
        <taxon>Ecdysozoa</taxon>
        <taxon>Arthropoda</taxon>
        <taxon>Hexapoda</taxon>
        <taxon>Insecta</taxon>
        <taxon>Pterygota</taxon>
        <taxon>Neoptera</taxon>
        <taxon>Endopterygota</taxon>
        <taxon>Coleoptera</taxon>
        <taxon>Polyphaga</taxon>
        <taxon>Cucujiformia</taxon>
        <taxon>Curculionidae</taxon>
        <taxon>Scolytinae</taxon>
        <taxon>Dendroctonus</taxon>
    </lineage>
</organism>
<dbReference type="EMBL" id="KB740552">
    <property type="protein sequence ID" value="ENN80383.1"/>
    <property type="molecule type" value="Genomic_DNA"/>
</dbReference>
<protein>
    <submittedName>
        <fullName evidence="1">Uncharacterized protein</fullName>
    </submittedName>
</protein>
<proteinExistence type="predicted"/>